<evidence type="ECO:0000259" key="4">
    <source>
        <dbReference type="PROSITE" id="PS51864"/>
    </source>
</evidence>
<comment type="caution">
    <text evidence="2">Lacks conserved residue(s) required for the propagation of feature annotation.</text>
</comment>
<dbReference type="InterPro" id="IPR006026">
    <property type="entry name" value="Peptidase_Metallo"/>
</dbReference>
<evidence type="ECO:0000256" key="2">
    <source>
        <dbReference type="PROSITE-ProRule" id="PRU01211"/>
    </source>
</evidence>
<keyword evidence="3" id="KW-0378">Hydrolase</keyword>
<sequence length="292" mass="33188">MNVVLFIYSCTLLATVAAAIPKEPFPFLLTYGGGALRHQGERRRFGRSALPPDSPYKWDKYQDESGNYVIPYVISGDYSPEEKKEIFAAMEKISKNTCVAFRSRSAEEDYVEIANIKYEGCSAYVGRFGGVSLLRLENGKYGCMGKRTIMQMLLHTVGLYHEHRRPDRDNFIKVHKENAIQDLSTHFQFAKLDPADVSTYNLPYDYTSIMHVGKDHYAESGKTTIETLDPAFQDVIGTLTEPSMYDYMKSGAAAFLHVQTPDLHIYYSEEFTPTSTEGRKQEVQDVEYVEDV</sequence>
<gene>
    <name evidence="5" type="primary">Necator_chrI.g2869</name>
    <name evidence="5" type="ORF">RB195_006741</name>
</gene>
<name>A0ABR1BXC3_NECAM</name>
<proteinExistence type="predicted"/>
<dbReference type="Pfam" id="PF01400">
    <property type="entry name" value="Astacin"/>
    <property type="match status" value="1"/>
</dbReference>
<keyword evidence="3" id="KW-0479">Metal-binding</keyword>
<feature type="chain" id="PRO_5045013606" description="Metalloendopeptidase" evidence="3">
    <location>
        <begin position="19"/>
        <end position="292"/>
    </location>
</feature>
<keyword evidence="3" id="KW-0645">Protease</keyword>
<dbReference type="InterPro" id="IPR024079">
    <property type="entry name" value="MetalloPept_cat_dom_sf"/>
</dbReference>
<keyword evidence="1 2" id="KW-1015">Disulfide bond</keyword>
<evidence type="ECO:0000313" key="5">
    <source>
        <dbReference type="EMBL" id="KAK6729870.1"/>
    </source>
</evidence>
<dbReference type="EMBL" id="JAVFWL010000001">
    <property type="protein sequence ID" value="KAK6729870.1"/>
    <property type="molecule type" value="Genomic_DNA"/>
</dbReference>
<dbReference type="PRINTS" id="PR00480">
    <property type="entry name" value="ASTACIN"/>
</dbReference>
<dbReference type="SMART" id="SM00235">
    <property type="entry name" value="ZnMc"/>
    <property type="match status" value="1"/>
</dbReference>
<dbReference type="Gene3D" id="3.40.390.10">
    <property type="entry name" value="Collagenase (Catalytic Domain)"/>
    <property type="match status" value="1"/>
</dbReference>
<dbReference type="InterPro" id="IPR034035">
    <property type="entry name" value="Astacin-like_dom"/>
</dbReference>
<organism evidence="5 6">
    <name type="scientific">Necator americanus</name>
    <name type="common">Human hookworm</name>
    <dbReference type="NCBI Taxonomy" id="51031"/>
    <lineage>
        <taxon>Eukaryota</taxon>
        <taxon>Metazoa</taxon>
        <taxon>Ecdysozoa</taxon>
        <taxon>Nematoda</taxon>
        <taxon>Chromadorea</taxon>
        <taxon>Rhabditida</taxon>
        <taxon>Rhabditina</taxon>
        <taxon>Rhabditomorpha</taxon>
        <taxon>Strongyloidea</taxon>
        <taxon>Ancylostomatidae</taxon>
        <taxon>Bunostominae</taxon>
        <taxon>Necator</taxon>
    </lineage>
</organism>
<feature type="signal peptide" evidence="3">
    <location>
        <begin position="1"/>
        <end position="18"/>
    </location>
</feature>
<feature type="domain" description="Peptidase M12A" evidence="4">
    <location>
        <begin position="48"/>
        <end position="257"/>
    </location>
</feature>
<dbReference type="PROSITE" id="PS51864">
    <property type="entry name" value="ASTACIN"/>
    <property type="match status" value="1"/>
</dbReference>
<keyword evidence="6" id="KW-1185">Reference proteome</keyword>
<evidence type="ECO:0000256" key="1">
    <source>
        <dbReference type="ARBA" id="ARBA00023157"/>
    </source>
</evidence>
<dbReference type="SUPFAM" id="SSF55486">
    <property type="entry name" value="Metalloproteases ('zincins'), catalytic domain"/>
    <property type="match status" value="1"/>
</dbReference>
<dbReference type="PANTHER" id="PTHR10127:SF880">
    <property type="entry name" value="ZINC METALLOPROTEINASE NAS-5"/>
    <property type="match status" value="1"/>
</dbReference>
<reference evidence="5 6" key="1">
    <citation type="submission" date="2023-08" db="EMBL/GenBank/DDBJ databases">
        <title>A Necator americanus chromosomal reference genome.</title>
        <authorList>
            <person name="Ilik V."/>
            <person name="Petrzelkova K.J."/>
            <person name="Pardy F."/>
            <person name="Fuh T."/>
            <person name="Niatou-Singa F.S."/>
            <person name="Gouil Q."/>
            <person name="Baker L."/>
            <person name="Ritchie M.E."/>
            <person name="Jex A.R."/>
            <person name="Gazzola D."/>
            <person name="Li H."/>
            <person name="Toshio Fujiwara R."/>
            <person name="Zhan B."/>
            <person name="Aroian R.V."/>
            <person name="Pafco B."/>
            <person name="Schwarz E.M."/>
        </authorList>
    </citation>
    <scope>NUCLEOTIDE SEQUENCE [LARGE SCALE GENOMIC DNA]</scope>
    <source>
        <strain evidence="5 6">Aroian</strain>
        <tissue evidence="5">Whole animal</tissue>
    </source>
</reference>
<evidence type="ECO:0000256" key="3">
    <source>
        <dbReference type="RuleBase" id="RU361183"/>
    </source>
</evidence>
<protein>
    <recommendedName>
        <fullName evidence="3">Metalloendopeptidase</fullName>
        <ecNumber evidence="3">3.4.24.-</ecNumber>
    </recommendedName>
</protein>
<dbReference type="Proteomes" id="UP001303046">
    <property type="component" value="Unassembled WGS sequence"/>
</dbReference>
<keyword evidence="3" id="KW-0862">Zinc</keyword>
<keyword evidence="3" id="KW-0482">Metalloprotease</keyword>
<keyword evidence="3" id="KW-0732">Signal</keyword>
<dbReference type="PANTHER" id="PTHR10127">
    <property type="entry name" value="DISCOIDIN, CUB, EGF, LAMININ , AND ZINC METALLOPROTEASE DOMAIN CONTAINING"/>
    <property type="match status" value="1"/>
</dbReference>
<dbReference type="EC" id="3.4.24.-" evidence="3"/>
<evidence type="ECO:0000313" key="6">
    <source>
        <dbReference type="Proteomes" id="UP001303046"/>
    </source>
</evidence>
<feature type="disulfide bond" evidence="2">
    <location>
        <begin position="121"/>
        <end position="143"/>
    </location>
</feature>
<comment type="caution">
    <text evidence="5">The sequence shown here is derived from an EMBL/GenBank/DDBJ whole genome shotgun (WGS) entry which is preliminary data.</text>
</comment>
<dbReference type="InterPro" id="IPR001506">
    <property type="entry name" value="Peptidase_M12A"/>
</dbReference>
<comment type="cofactor">
    <cofactor evidence="3">
        <name>Zn(2+)</name>
        <dbReference type="ChEBI" id="CHEBI:29105"/>
    </cofactor>
    <text evidence="3">Binds 1 zinc ion per subunit.</text>
</comment>
<accession>A0ABR1BXC3</accession>
<dbReference type="CDD" id="cd04280">
    <property type="entry name" value="ZnMc_astacin_like"/>
    <property type="match status" value="1"/>
</dbReference>